<evidence type="ECO:0000313" key="3">
    <source>
        <dbReference type="EMBL" id="GAA3391554.1"/>
    </source>
</evidence>
<sequence length="286" mass="29778">MTGWDDEPDDKPTRRFPTYPPPPSGNYPPADAPTAPYGQPGGYPPGNAPYPAPGGYPPGDAPTAPFAAPPPPAADPYGANPYPDDPYAPTDRYAAPLAATAQASAPPSPASAGTVTKLIVPLAIGAGVAVVLGVYGKVHTPTGIAVSVAGFSGPLTVKVWLATLAIVFAVFQLVTALAMWGRLPIRGSWVSPAHRWSGRIAFVLTIPVVVHCLYALGFADYSTRVLAHSLLGCLFFGVFTTKMLVLTKQGLAGWVLPLFGGLVFATLVGVWATSALWFFSTSGFQF</sequence>
<keyword evidence="2" id="KW-0812">Transmembrane</keyword>
<feature type="transmembrane region" description="Helical" evidence="2">
    <location>
        <begin position="200"/>
        <end position="219"/>
    </location>
</feature>
<organism evidence="3 4">
    <name type="scientific">Cryptosporangium minutisporangium</name>
    <dbReference type="NCBI Taxonomy" id="113569"/>
    <lineage>
        <taxon>Bacteria</taxon>
        <taxon>Bacillati</taxon>
        <taxon>Actinomycetota</taxon>
        <taxon>Actinomycetes</taxon>
        <taxon>Cryptosporangiales</taxon>
        <taxon>Cryptosporangiaceae</taxon>
        <taxon>Cryptosporangium</taxon>
    </lineage>
</organism>
<feature type="transmembrane region" description="Helical" evidence="2">
    <location>
        <begin position="225"/>
        <end position="246"/>
    </location>
</feature>
<feature type="transmembrane region" description="Helical" evidence="2">
    <location>
        <begin position="118"/>
        <end position="139"/>
    </location>
</feature>
<dbReference type="EMBL" id="BAAAYN010000033">
    <property type="protein sequence ID" value="GAA3391554.1"/>
    <property type="molecule type" value="Genomic_DNA"/>
</dbReference>
<feature type="compositionally biased region" description="Pro residues" evidence="1">
    <location>
        <begin position="42"/>
        <end position="60"/>
    </location>
</feature>
<feature type="transmembrane region" description="Helical" evidence="2">
    <location>
        <begin position="258"/>
        <end position="279"/>
    </location>
</feature>
<comment type="caution">
    <text evidence="3">The sequence shown here is derived from an EMBL/GenBank/DDBJ whole genome shotgun (WGS) entry which is preliminary data.</text>
</comment>
<reference evidence="4" key="1">
    <citation type="journal article" date="2019" name="Int. J. Syst. Evol. Microbiol.">
        <title>The Global Catalogue of Microorganisms (GCM) 10K type strain sequencing project: providing services to taxonomists for standard genome sequencing and annotation.</title>
        <authorList>
            <consortium name="The Broad Institute Genomics Platform"/>
            <consortium name="The Broad Institute Genome Sequencing Center for Infectious Disease"/>
            <person name="Wu L."/>
            <person name="Ma J."/>
        </authorList>
    </citation>
    <scope>NUCLEOTIDE SEQUENCE [LARGE SCALE GENOMIC DNA]</scope>
    <source>
        <strain evidence="4">JCM 9458</strain>
    </source>
</reference>
<evidence type="ECO:0000256" key="1">
    <source>
        <dbReference type="SAM" id="MobiDB-lite"/>
    </source>
</evidence>
<gene>
    <name evidence="3" type="ORF">GCM10020369_49960</name>
</gene>
<feature type="compositionally biased region" description="Low complexity" evidence="1">
    <location>
        <begin position="75"/>
        <end position="91"/>
    </location>
</feature>
<dbReference type="Pfam" id="PF20139">
    <property type="entry name" value="DUF6529"/>
    <property type="match status" value="1"/>
</dbReference>
<protein>
    <submittedName>
        <fullName evidence="3">Uncharacterized protein</fullName>
    </submittedName>
</protein>
<feature type="region of interest" description="Disordered" evidence="1">
    <location>
        <begin position="1"/>
        <end position="91"/>
    </location>
</feature>
<keyword evidence="2" id="KW-1133">Transmembrane helix</keyword>
<feature type="transmembrane region" description="Helical" evidence="2">
    <location>
        <begin position="159"/>
        <end position="180"/>
    </location>
</feature>
<dbReference type="Proteomes" id="UP001501676">
    <property type="component" value="Unassembled WGS sequence"/>
</dbReference>
<keyword evidence="4" id="KW-1185">Reference proteome</keyword>
<keyword evidence="2" id="KW-0472">Membrane</keyword>
<evidence type="ECO:0000256" key="2">
    <source>
        <dbReference type="SAM" id="Phobius"/>
    </source>
</evidence>
<feature type="compositionally biased region" description="Low complexity" evidence="1">
    <location>
        <begin position="27"/>
        <end position="38"/>
    </location>
</feature>
<name>A0ABP6T2K4_9ACTN</name>
<dbReference type="InterPro" id="IPR045382">
    <property type="entry name" value="DUF6529"/>
</dbReference>
<proteinExistence type="predicted"/>
<evidence type="ECO:0000313" key="4">
    <source>
        <dbReference type="Proteomes" id="UP001501676"/>
    </source>
</evidence>
<accession>A0ABP6T2K4</accession>